<dbReference type="InterPro" id="IPR001261">
    <property type="entry name" value="ArgE/DapE_CS"/>
</dbReference>
<evidence type="ECO:0000313" key="13">
    <source>
        <dbReference type="WBParaSite" id="TCLT_0000074701-mRNA-1"/>
    </source>
</evidence>
<comment type="similarity">
    <text evidence="1">Belongs to the peptidase M20A family.</text>
</comment>
<evidence type="ECO:0000256" key="9">
    <source>
        <dbReference type="PIRSR" id="PIRSR037242-4"/>
    </source>
</evidence>
<dbReference type="Pfam" id="PF01546">
    <property type="entry name" value="Peptidase_M20"/>
    <property type="match status" value="1"/>
</dbReference>
<feature type="binding site" description="in other chain" evidence="7">
    <location>
        <position position="188"/>
    </location>
    <ligand>
        <name>substrate</name>
        <note>ligand shared between homodimeric partners</note>
    </ligand>
</feature>
<feature type="site" description="Important for catalytic activity" evidence="9">
    <location>
        <position position="221"/>
    </location>
</feature>
<feature type="binding site" evidence="7">
    <location>
        <position position="323"/>
    </location>
    <ligand>
        <name>substrate</name>
        <note>ligand shared between homodimeric partners</note>
    </ligand>
</feature>
<protein>
    <submittedName>
        <fullName evidence="13">M20_dimer domain-containing protein</fullName>
    </submittedName>
</protein>
<feature type="binding site" evidence="8">
    <location>
        <position position="125"/>
    </location>
    <ligand>
        <name>Mn(2+)</name>
        <dbReference type="ChEBI" id="CHEBI:29035"/>
        <label>2</label>
    </ligand>
</feature>
<evidence type="ECO:0000256" key="8">
    <source>
        <dbReference type="PIRSR" id="PIRSR037242-3"/>
    </source>
</evidence>
<keyword evidence="3 8" id="KW-0479">Metal-binding</keyword>
<dbReference type="GO" id="GO:0046872">
    <property type="term" value="F:metal ion binding"/>
    <property type="evidence" value="ECO:0007669"/>
    <property type="project" value="UniProtKB-KW"/>
</dbReference>
<dbReference type="InterPro" id="IPR051458">
    <property type="entry name" value="Cyt/Met_Dipeptidase"/>
</dbReference>
<evidence type="ECO:0000256" key="2">
    <source>
        <dbReference type="ARBA" id="ARBA00022670"/>
    </source>
</evidence>
<dbReference type="OMA" id="CNVKFMI"/>
<feature type="active site" description="Proton acceptor" evidence="6">
    <location>
        <position position="159"/>
    </location>
</feature>
<name>A0A0N5CKY0_THECL</name>
<dbReference type="SUPFAM" id="SSF53187">
    <property type="entry name" value="Zn-dependent exopeptidases"/>
    <property type="match status" value="1"/>
</dbReference>
<dbReference type="WBParaSite" id="TCLT_0000074701-mRNA-1">
    <property type="protein sequence ID" value="TCLT_0000074701-mRNA-1"/>
    <property type="gene ID" value="TCLT_0000074701"/>
</dbReference>
<keyword evidence="8" id="KW-0464">Manganese</keyword>
<dbReference type="InterPro" id="IPR017153">
    <property type="entry name" value="CNDP/DUG1"/>
</dbReference>
<keyword evidence="2" id="KW-0645">Protease</keyword>
<dbReference type="GO" id="GO:0006508">
    <property type="term" value="P:proteolysis"/>
    <property type="evidence" value="ECO:0007669"/>
    <property type="project" value="UniProtKB-KW"/>
</dbReference>
<dbReference type="STRING" id="103827.A0A0N5CKY0"/>
<evidence type="ECO:0000313" key="12">
    <source>
        <dbReference type="Proteomes" id="UP000276776"/>
    </source>
</evidence>
<dbReference type="OrthoDB" id="7832001at2759"/>
<evidence type="ECO:0000313" key="11">
    <source>
        <dbReference type="EMBL" id="VDM95837.1"/>
    </source>
</evidence>
<feature type="domain" description="Peptidase M20 dimerisation" evidence="10">
    <location>
        <begin position="201"/>
        <end position="356"/>
    </location>
</feature>
<feature type="binding site" evidence="8">
    <location>
        <position position="125"/>
    </location>
    <ligand>
        <name>Mn(2+)</name>
        <dbReference type="ChEBI" id="CHEBI:29035"/>
        <label>1</label>
    </ligand>
</feature>
<dbReference type="InterPro" id="IPR011650">
    <property type="entry name" value="Peptidase_M20_dimer"/>
</dbReference>
<dbReference type="PANTHER" id="PTHR43270">
    <property type="entry name" value="BETA-ALA-HIS DIPEPTIDASE"/>
    <property type="match status" value="1"/>
</dbReference>
<dbReference type="EMBL" id="UYYF01000064">
    <property type="protein sequence ID" value="VDM95837.1"/>
    <property type="molecule type" value="Genomic_DNA"/>
</dbReference>
<dbReference type="InterPro" id="IPR002933">
    <property type="entry name" value="Peptidase_M20"/>
</dbReference>
<feature type="binding site" evidence="8">
    <location>
        <position position="160"/>
    </location>
    <ligand>
        <name>Mn(2+)</name>
        <dbReference type="ChEBI" id="CHEBI:29035"/>
        <label>1</label>
    </ligand>
</feature>
<feature type="active site" evidence="6">
    <location>
        <position position="94"/>
    </location>
</feature>
<dbReference type="CDD" id="cd05676">
    <property type="entry name" value="M20_dipept_like_CNDP"/>
    <property type="match status" value="1"/>
</dbReference>
<dbReference type="Gene3D" id="3.30.70.360">
    <property type="match status" value="1"/>
</dbReference>
<sequence length="466" mass="51826">FSEVDANERKFVERLRQAVAIPSVSGEPQHRADVVHMVEWTKEHLEKLGTKVELHDAGEQTLSDGSKIKLPPILFGTLGDDKSKKTLLIYGHLDVQPAKKSDGWNTDPFILTEKDGKLFGRGSTDDKGPVIGWINALEVLLKAGIPLPVNIKFCFEAMEESGSIGLEEVLNKKKDDFLNDISFTCISDSYWLGKTKPCISYGLRGLCYYFIEISGCNQDLHSGVFGGSMYEPMSDVVWIMSQLTDLNGNIKIKGIKDLVAPVTKEEEALYKTLDFNMVKYRTDIGAFKLVSDSKEEILMNRWRNPSLSLHGIEGAFSGEGAKTVIPAKVIGKFSIRLVPNMEPAKVDRLVVDYLNVLWKTRGSPNHFEVKPLHSGVYWLSDFKDLHYQCGARAIKKVYGVEPDYIREGGSIPITLTFQELTGGSVLLLPIGASDDMAHSQNEKMNLTNYMQGTKLLGAYLLELGAL</sequence>
<evidence type="ECO:0000256" key="7">
    <source>
        <dbReference type="PIRSR" id="PIRSR037242-2"/>
    </source>
</evidence>
<feature type="binding site" evidence="8">
    <location>
        <position position="92"/>
    </location>
    <ligand>
        <name>Mn(2+)</name>
        <dbReference type="ChEBI" id="CHEBI:29035"/>
        <label>2</label>
    </ligand>
</feature>
<dbReference type="GO" id="GO:0070573">
    <property type="term" value="F:metallodipeptidase activity"/>
    <property type="evidence" value="ECO:0007669"/>
    <property type="project" value="InterPro"/>
</dbReference>
<proteinExistence type="inferred from homology"/>
<keyword evidence="12" id="KW-1185">Reference proteome</keyword>
<evidence type="ECO:0000256" key="6">
    <source>
        <dbReference type="PIRSR" id="PIRSR037242-1"/>
    </source>
</evidence>
<dbReference type="PIRSF" id="PIRSF037242">
    <property type="entry name" value="CNDP_dipeptidase"/>
    <property type="match status" value="1"/>
</dbReference>
<dbReference type="PROSITE" id="PS00759">
    <property type="entry name" value="ARGE_DAPE_CPG2_2"/>
    <property type="match status" value="1"/>
</dbReference>
<dbReference type="Gene3D" id="3.40.630.10">
    <property type="entry name" value="Zn peptidases"/>
    <property type="match status" value="1"/>
</dbReference>
<dbReference type="AlphaFoldDB" id="A0A0N5CKY0"/>
<comment type="cofactor">
    <cofactor evidence="8">
        <name>Mn(2+)</name>
        <dbReference type="ChEBI" id="CHEBI:29035"/>
    </cofactor>
    <text evidence="8">Binds 2 manganese ions per subunit.</text>
</comment>
<evidence type="ECO:0000256" key="4">
    <source>
        <dbReference type="ARBA" id="ARBA00022801"/>
    </source>
</evidence>
<feature type="binding site" description="in other chain" evidence="7">
    <location>
        <position position="410"/>
    </location>
    <ligand>
        <name>substrate</name>
        <note>ligand shared between homodimeric partners</note>
    </ligand>
</feature>
<organism evidence="13">
    <name type="scientific">Thelazia callipaeda</name>
    <name type="common">Oriental eyeworm</name>
    <name type="synonym">Parasitic nematode</name>
    <dbReference type="NCBI Taxonomy" id="103827"/>
    <lineage>
        <taxon>Eukaryota</taxon>
        <taxon>Metazoa</taxon>
        <taxon>Ecdysozoa</taxon>
        <taxon>Nematoda</taxon>
        <taxon>Chromadorea</taxon>
        <taxon>Rhabditida</taxon>
        <taxon>Spirurina</taxon>
        <taxon>Spiruromorpha</taxon>
        <taxon>Thelazioidea</taxon>
        <taxon>Thelaziidae</taxon>
        <taxon>Thelazia</taxon>
    </lineage>
</organism>
<accession>A0A0N5CKY0</accession>
<gene>
    <name evidence="11" type="ORF">TCLT_LOCUS748</name>
</gene>
<evidence type="ECO:0000256" key="5">
    <source>
        <dbReference type="ARBA" id="ARBA00023049"/>
    </source>
</evidence>
<evidence type="ECO:0000259" key="10">
    <source>
        <dbReference type="Pfam" id="PF07687"/>
    </source>
</evidence>
<feature type="binding site" evidence="8">
    <location>
        <position position="188"/>
    </location>
    <ligand>
        <name>Mn(2+)</name>
        <dbReference type="ChEBI" id="CHEBI:29035"/>
        <label>2</label>
    </ligand>
</feature>
<keyword evidence="5" id="KW-0482">Metalloprotease</keyword>
<evidence type="ECO:0000256" key="3">
    <source>
        <dbReference type="ARBA" id="ARBA00022723"/>
    </source>
</evidence>
<dbReference type="Proteomes" id="UP000276776">
    <property type="component" value="Unassembled WGS sequence"/>
</dbReference>
<reference evidence="11 12" key="2">
    <citation type="submission" date="2018-11" db="EMBL/GenBank/DDBJ databases">
        <authorList>
            <consortium name="Pathogen Informatics"/>
        </authorList>
    </citation>
    <scope>NUCLEOTIDE SEQUENCE [LARGE SCALE GENOMIC DNA]</scope>
</reference>
<dbReference type="Pfam" id="PF07687">
    <property type="entry name" value="M20_dimer"/>
    <property type="match status" value="1"/>
</dbReference>
<feature type="binding site" evidence="8">
    <location>
        <position position="438"/>
    </location>
    <ligand>
        <name>Mn(2+)</name>
        <dbReference type="ChEBI" id="CHEBI:29035"/>
        <label>1</label>
    </ligand>
</feature>
<evidence type="ECO:0000256" key="1">
    <source>
        <dbReference type="ARBA" id="ARBA00006247"/>
    </source>
</evidence>
<feature type="binding site" evidence="7">
    <location>
        <position position="221"/>
    </location>
    <ligand>
        <name>substrate</name>
        <note>ligand shared between homodimeric partners</note>
    </ligand>
</feature>
<keyword evidence="4" id="KW-0378">Hydrolase</keyword>
<reference evidence="13" key="1">
    <citation type="submission" date="2017-02" db="UniProtKB">
        <authorList>
            <consortium name="WormBaseParasite"/>
        </authorList>
    </citation>
    <scope>IDENTIFICATION</scope>
</reference>
<dbReference type="PANTHER" id="PTHR43270:SF4">
    <property type="entry name" value="CARNOSINE DIPEPTIDASE 2, ISOFORM A"/>
    <property type="match status" value="1"/>
</dbReference>
<feature type="binding site" description="in other chain" evidence="7">
    <location>
        <position position="336"/>
    </location>
    <ligand>
        <name>substrate</name>
        <note>ligand shared between homodimeric partners</note>
    </ligand>
</feature>
<feature type="binding site" description="in other chain" evidence="7">
    <location>
        <position position="438"/>
    </location>
    <ligand>
        <name>substrate</name>
        <note>ligand shared between homodimeric partners</note>
    </ligand>
</feature>